<evidence type="ECO:0000256" key="1">
    <source>
        <dbReference type="SAM" id="MobiDB-lite"/>
    </source>
</evidence>
<organism evidence="2 3">
    <name type="scientific">Caerostris extrusa</name>
    <name type="common">Bark spider</name>
    <name type="synonym">Caerostris bankana</name>
    <dbReference type="NCBI Taxonomy" id="172846"/>
    <lineage>
        <taxon>Eukaryota</taxon>
        <taxon>Metazoa</taxon>
        <taxon>Ecdysozoa</taxon>
        <taxon>Arthropoda</taxon>
        <taxon>Chelicerata</taxon>
        <taxon>Arachnida</taxon>
        <taxon>Araneae</taxon>
        <taxon>Araneomorphae</taxon>
        <taxon>Entelegynae</taxon>
        <taxon>Araneoidea</taxon>
        <taxon>Araneidae</taxon>
        <taxon>Caerostris</taxon>
    </lineage>
</organism>
<sequence length="131" mass="14352">MRRGRLGRVAARGCYSRRPAWISGGGGPARSHDRLWGSPCRRFITDTIRTAVRFVIRSRCPLPGCRRTQSSKKSPPCRRWPPHSDPPLPCDVTLSTNGVTAGGRITERVTGGSREKKKEVCGGFTNEGGYG</sequence>
<feature type="region of interest" description="Disordered" evidence="1">
    <location>
        <begin position="109"/>
        <end position="131"/>
    </location>
</feature>
<dbReference type="AlphaFoldDB" id="A0AAV4N490"/>
<reference evidence="2 3" key="1">
    <citation type="submission" date="2021-06" db="EMBL/GenBank/DDBJ databases">
        <title>Caerostris extrusa draft genome.</title>
        <authorList>
            <person name="Kono N."/>
            <person name="Arakawa K."/>
        </authorList>
    </citation>
    <scope>NUCLEOTIDE SEQUENCE [LARGE SCALE GENOMIC DNA]</scope>
</reference>
<evidence type="ECO:0000313" key="3">
    <source>
        <dbReference type="Proteomes" id="UP001054945"/>
    </source>
</evidence>
<proteinExistence type="predicted"/>
<name>A0AAV4N490_CAEEX</name>
<gene>
    <name evidence="2" type="ORF">CEXT_443851</name>
</gene>
<feature type="region of interest" description="Disordered" evidence="1">
    <location>
        <begin position="65"/>
        <end position="96"/>
    </location>
</feature>
<accession>A0AAV4N490</accession>
<comment type="caution">
    <text evidence="2">The sequence shown here is derived from an EMBL/GenBank/DDBJ whole genome shotgun (WGS) entry which is preliminary data.</text>
</comment>
<evidence type="ECO:0000313" key="2">
    <source>
        <dbReference type="EMBL" id="GIX79532.1"/>
    </source>
</evidence>
<protein>
    <submittedName>
        <fullName evidence="2">Uncharacterized protein</fullName>
    </submittedName>
</protein>
<dbReference type="Proteomes" id="UP001054945">
    <property type="component" value="Unassembled WGS sequence"/>
</dbReference>
<keyword evidence="3" id="KW-1185">Reference proteome</keyword>
<dbReference type="EMBL" id="BPLR01020505">
    <property type="protein sequence ID" value="GIX79532.1"/>
    <property type="molecule type" value="Genomic_DNA"/>
</dbReference>